<dbReference type="Pfam" id="PF22559">
    <property type="entry name" value="GNAT-phage-like"/>
    <property type="match status" value="1"/>
</dbReference>
<sequence length="448" mass="50175">MFQGTIPGPMRSIVYETAATWPTRHGLWIPCAGNFTIERSVAGLGFPLHSSDVSIYSSAIGHWLSGRPCGVRLREEAADLAWMRESLDDAAGTVATLMLSTRFLPSRAKALVGHRWHQRVVEAYRQQWQRLHAHTVTRLNRMTLRLDSYHAQDIRAWLTRVPPTAPVCSFPPFYSGGYETLYAPLEAAFTWDAPTYTLLDQTAITHVLDTITDRPHWLTATMHEVPELKAHLRATIKASPRAAPFYVYAAARSRIVAPRQSLQPVSAPRLSNGVLTGDLSLAILTSPQFNALRSQYLNPNIPPGQALLAVAVRDAGRIIGVFAFNRPKFDPHTAYLITDFPVAPTRYRRLAKLILLAATSREAQLLMQRSLSCRITALATTAFTQRPVSMKYRGLFHLAARTASTDPTWRYQLHYTRTIGDHTLADSWTTWSARWAAPSRTPRKEASQ</sequence>
<name>A0A918M5E1_9ACTN</name>
<accession>A0A918M5E1</accession>
<evidence type="ECO:0000259" key="1">
    <source>
        <dbReference type="Pfam" id="PF22555"/>
    </source>
</evidence>
<gene>
    <name evidence="3" type="ORF">GCM10010274_43890</name>
</gene>
<dbReference type="EMBL" id="BMTP01000011">
    <property type="protein sequence ID" value="GGU50394.1"/>
    <property type="molecule type" value="Genomic_DNA"/>
</dbReference>
<reference evidence="3" key="2">
    <citation type="submission" date="2020-09" db="EMBL/GenBank/DDBJ databases">
        <authorList>
            <person name="Sun Q."/>
            <person name="Ohkuma M."/>
        </authorList>
    </citation>
    <scope>NUCLEOTIDE SEQUENCE</scope>
    <source>
        <strain evidence="3">JCM 4391</strain>
    </source>
</reference>
<dbReference type="InterPro" id="IPR054340">
    <property type="entry name" value="GNAT-like_C_phage-like"/>
</dbReference>
<dbReference type="Proteomes" id="UP000636661">
    <property type="component" value="Unassembled WGS sequence"/>
</dbReference>
<dbReference type="Pfam" id="PF22555">
    <property type="entry name" value="DAM-like-phage1"/>
    <property type="match status" value="1"/>
</dbReference>
<evidence type="ECO:0000313" key="4">
    <source>
        <dbReference type="Proteomes" id="UP000636661"/>
    </source>
</evidence>
<organism evidence="3 4">
    <name type="scientific">Streptomyces lavendofoliae</name>
    <dbReference type="NCBI Taxonomy" id="67314"/>
    <lineage>
        <taxon>Bacteria</taxon>
        <taxon>Bacillati</taxon>
        <taxon>Actinomycetota</taxon>
        <taxon>Actinomycetes</taxon>
        <taxon>Kitasatosporales</taxon>
        <taxon>Streptomycetaceae</taxon>
        <taxon>Streptomyces</taxon>
    </lineage>
</organism>
<evidence type="ECO:0000313" key="3">
    <source>
        <dbReference type="EMBL" id="GGU50394.1"/>
    </source>
</evidence>
<dbReference type="InterPro" id="IPR054341">
    <property type="entry name" value="GNAT-like_N"/>
</dbReference>
<proteinExistence type="predicted"/>
<reference evidence="3" key="1">
    <citation type="journal article" date="2014" name="Int. J. Syst. Evol. Microbiol.">
        <title>Complete genome sequence of Corynebacterium casei LMG S-19264T (=DSM 44701T), isolated from a smear-ripened cheese.</title>
        <authorList>
            <consortium name="US DOE Joint Genome Institute (JGI-PGF)"/>
            <person name="Walter F."/>
            <person name="Albersmeier A."/>
            <person name="Kalinowski J."/>
            <person name="Ruckert C."/>
        </authorList>
    </citation>
    <scope>NUCLEOTIDE SEQUENCE</scope>
    <source>
        <strain evidence="3">JCM 4391</strain>
    </source>
</reference>
<dbReference type="RefSeq" id="WP_189552646.1">
    <property type="nucleotide sequence ID" value="NZ_BMTP01000011.1"/>
</dbReference>
<keyword evidence="4" id="KW-1185">Reference proteome</keyword>
<protein>
    <submittedName>
        <fullName evidence="3">Uncharacterized protein</fullName>
    </submittedName>
</protein>
<evidence type="ECO:0000259" key="2">
    <source>
        <dbReference type="Pfam" id="PF22559"/>
    </source>
</evidence>
<feature type="domain" description="GNAT-like N-terminal" evidence="1">
    <location>
        <begin position="2"/>
        <end position="269"/>
    </location>
</feature>
<feature type="domain" description="GNAT-like C-terminal" evidence="2">
    <location>
        <begin position="279"/>
        <end position="434"/>
    </location>
</feature>
<dbReference type="AlphaFoldDB" id="A0A918M5E1"/>
<comment type="caution">
    <text evidence="3">The sequence shown here is derived from an EMBL/GenBank/DDBJ whole genome shotgun (WGS) entry which is preliminary data.</text>
</comment>